<dbReference type="EMBL" id="CAXAMN010012547">
    <property type="protein sequence ID" value="CAK9038453.1"/>
    <property type="molecule type" value="Genomic_DNA"/>
</dbReference>
<gene>
    <name evidence="2" type="ORF">CCMP2556_LOCUS21031</name>
</gene>
<protein>
    <recommendedName>
        <fullName evidence="1">Microbial-type PARG catalytic domain-containing protein</fullName>
    </recommendedName>
</protein>
<dbReference type="InterPro" id="IPR019261">
    <property type="entry name" value="PARG_cat_microbial"/>
</dbReference>
<organism evidence="2 3">
    <name type="scientific">Durusdinium trenchii</name>
    <dbReference type="NCBI Taxonomy" id="1381693"/>
    <lineage>
        <taxon>Eukaryota</taxon>
        <taxon>Sar</taxon>
        <taxon>Alveolata</taxon>
        <taxon>Dinophyceae</taxon>
        <taxon>Suessiales</taxon>
        <taxon>Symbiodiniaceae</taxon>
        <taxon>Durusdinium</taxon>
    </lineage>
</organism>
<keyword evidence="3" id="KW-1185">Reference proteome</keyword>
<dbReference type="Gene3D" id="3.40.220.10">
    <property type="entry name" value="Leucine Aminopeptidase, subunit E, domain 1"/>
    <property type="match status" value="1"/>
</dbReference>
<dbReference type="Proteomes" id="UP001642484">
    <property type="component" value="Unassembled WGS sequence"/>
</dbReference>
<proteinExistence type="predicted"/>
<name>A0ABP0LHJ8_9DINO</name>
<reference evidence="2 3" key="1">
    <citation type="submission" date="2024-02" db="EMBL/GenBank/DDBJ databases">
        <authorList>
            <person name="Chen Y."/>
            <person name="Shah S."/>
            <person name="Dougan E. K."/>
            <person name="Thang M."/>
            <person name="Chan C."/>
        </authorList>
    </citation>
    <scope>NUCLEOTIDE SEQUENCE [LARGE SCALE GENOMIC DNA]</scope>
</reference>
<sequence length="226" mass="25310">MNDCKILCFEIRRYLHVCFDRDFLASAASRRDLWRMLLPLPGIMALVADSGNHELMLMDATLPGAGMRTPVTMGSGGMKAKELSLSKPEMQMREIILFLLGLPVETRETLEEAENYTFTMSHRAPPWSPESHLESKLVTFEGDTVSCARLLANSGLRVAMLNFAHGYNCGGGFEHAGGSQEEAIFRATSVFLSLWPHRRKDDGPGILKRGHWIGDFDEQLPRKEGR</sequence>
<dbReference type="Pfam" id="PF10021">
    <property type="entry name" value="PARG_cat_microb"/>
    <property type="match status" value="1"/>
</dbReference>
<comment type="caution">
    <text evidence="2">The sequence shown here is derived from an EMBL/GenBank/DDBJ whole genome shotgun (WGS) entry which is preliminary data.</text>
</comment>
<accession>A0ABP0LHJ8</accession>
<evidence type="ECO:0000313" key="3">
    <source>
        <dbReference type="Proteomes" id="UP001642484"/>
    </source>
</evidence>
<evidence type="ECO:0000259" key="1">
    <source>
        <dbReference type="Pfam" id="PF10021"/>
    </source>
</evidence>
<feature type="domain" description="Microbial-type PARG catalytic" evidence="1">
    <location>
        <begin position="108"/>
        <end position="196"/>
    </location>
</feature>
<evidence type="ECO:0000313" key="2">
    <source>
        <dbReference type="EMBL" id="CAK9038453.1"/>
    </source>
</evidence>
<dbReference type="InterPro" id="IPR043472">
    <property type="entry name" value="Macro_dom-like"/>
</dbReference>